<dbReference type="RefSeq" id="XP_060278226.1">
    <property type="nucleotide sequence ID" value="XM_060423362.1"/>
</dbReference>
<dbReference type="Proteomes" id="UP001244011">
    <property type="component" value="Unassembled WGS sequence"/>
</dbReference>
<feature type="compositionally biased region" description="Polar residues" evidence="1">
    <location>
        <begin position="357"/>
        <end position="370"/>
    </location>
</feature>
<gene>
    <name evidence="2" type="ORF">QBC33DRAFT_293736</name>
</gene>
<keyword evidence="3" id="KW-1185">Reference proteome</keyword>
<name>A0AAJ0FG44_9PEZI</name>
<accession>A0AAJ0FG44</accession>
<reference evidence="2" key="1">
    <citation type="submission" date="2023-06" db="EMBL/GenBank/DDBJ databases">
        <title>Genome-scale phylogeny and comparative genomics of the fungal order Sordariales.</title>
        <authorList>
            <consortium name="Lawrence Berkeley National Laboratory"/>
            <person name="Hensen N."/>
            <person name="Bonometti L."/>
            <person name="Westerberg I."/>
            <person name="Brannstrom I.O."/>
            <person name="Guillou S."/>
            <person name="Cros-Aarteil S."/>
            <person name="Calhoun S."/>
            <person name="Haridas S."/>
            <person name="Kuo A."/>
            <person name="Mondo S."/>
            <person name="Pangilinan J."/>
            <person name="Riley R."/>
            <person name="Labutti K."/>
            <person name="Andreopoulos B."/>
            <person name="Lipzen A."/>
            <person name="Chen C."/>
            <person name="Yanf M."/>
            <person name="Daum C."/>
            <person name="Ng V."/>
            <person name="Clum A."/>
            <person name="Steindorff A."/>
            <person name="Ohm R."/>
            <person name="Martin F."/>
            <person name="Silar P."/>
            <person name="Natvig D."/>
            <person name="Lalanne C."/>
            <person name="Gautier V."/>
            <person name="Ament-Velasquez S.L."/>
            <person name="Kruys A."/>
            <person name="Hutchinson M.I."/>
            <person name="Powell A.J."/>
            <person name="Barry K."/>
            <person name="Miller A.N."/>
            <person name="Grigoriev I.V."/>
            <person name="Debuchy R."/>
            <person name="Gladieux P."/>
            <person name="Thoren M.H."/>
            <person name="Johannesson H."/>
        </authorList>
    </citation>
    <scope>NUCLEOTIDE SEQUENCE</scope>
    <source>
        <strain evidence="2">8032-3</strain>
    </source>
</reference>
<evidence type="ECO:0000313" key="3">
    <source>
        <dbReference type="Proteomes" id="UP001244011"/>
    </source>
</evidence>
<dbReference type="EMBL" id="MU839044">
    <property type="protein sequence ID" value="KAK1762013.1"/>
    <property type="molecule type" value="Genomic_DNA"/>
</dbReference>
<dbReference type="AlphaFoldDB" id="A0AAJ0FG44"/>
<sequence length="428" mass="48332">MSSPPLSTFPMELDAGLVSQRLLLVSPEPDVIHHELAVYPESENGQRFRIVETKSSEGSTRQSERFLDLTQDCVIPLYTIVSLPRVHWSMELVYGNGIQRIAYSFRERADAFRLQQYFTEYRPTHAFEGVTCTLTFQSGKLLGKMFQNPQYRGCGEVQLWWPETQRTLQPSLLSPMSSNRSSSQGTRIQSTIPEIVRRSTALSVQTDINKDKEIVVSHRPQPPVLVAFLQDADGYTMLKADITYLEYPVPQQGRINIHGPRGGTFAVDRLSVNKSQLDRWNLCAFDRATPGKPSPVSNLKSTYLTLEFSGTETEQSETMGKFDKALLWLQCRRRKLDTDMSMVQAELHRGQPPSWPATATSTHTRPSSMVSMMTPRIPIPTSVPKLPPISSTEPLSLQIDAELQNERTRRVLDGRVATGPYEMDDTSH</sequence>
<feature type="region of interest" description="Disordered" evidence="1">
    <location>
        <begin position="347"/>
        <end position="370"/>
    </location>
</feature>
<organism evidence="2 3">
    <name type="scientific">Phialemonium atrogriseum</name>
    <dbReference type="NCBI Taxonomy" id="1093897"/>
    <lineage>
        <taxon>Eukaryota</taxon>
        <taxon>Fungi</taxon>
        <taxon>Dikarya</taxon>
        <taxon>Ascomycota</taxon>
        <taxon>Pezizomycotina</taxon>
        <taxon>Sordariomycetes</taxon>
        <taxon>Sordariomycetidae</taxon>
        <taxon>Cephalothecales</taxon>
        <taxon>Cephalothecaceae</taxon>
        <taxon>Phialemonium</taxon>
    </lineage>
</organism>
<proteinExistence type="predicted"/>
<dbReference type="GeneID" id="85306549"/>
<evidence type="ECO:0000256" key="1">
    <source>
        <dbReference type="SAM" id="MobiDB-lite"/>
    </source>
</evidence>
<protein>
    <submittedName>
        <fullName evidence="2">Uncharacterized protein</fullName>
    </submittedName>
</protein>
<comment type="caution">
    <text evidence="2">The sequence shown here is derived from an EMBL/GenBank/DDBJ whole genome shotgun (WGS) entry which is preliminary data.</text>
</comment>
<feature type="region of interest" description="Disordered" evidence="1">
    <location>
        <begin position="406"/>
        <end position="428"/>
    </location>
</feature>
<evidence type="ECO:0000313" key="2">
    <source>
        <dbReference type="EMBL" id="KAK1762013.1"/>
    </source>
</evidence>